<evidence type="ECO:0000256" key="5">
    <source>
        <dbReference type="ARBA" id="ARBA00022825"/>
    </source>
</evidence>
<organism evidence="10 11">
    <name type="scientific">Drosophila gunungcola</name>
    <name type="common">fruit fly</name>
    <dbReference type="NCBI Taxonomy" id="103775"/>
    <lineage>
        <taxon>Eukaryota</taxon>
        <taxon>Metazoa</taxon>
        <taxon>Ecdysozoa</taxon>
        <taxon>Arthropoda</taxon>
        <taxon>Hexapoda</taxon>
        <taxon>Insecta</taxon>
        <taxon>Pterygota</taxon>
        <taxon>Neoptera</taxon>
        <taxon>Endopterygota</taxon>
        <taxon>Diptera</taxon>
        <taxon>Brachycera</taxon>
        <taxon>Muscomorpha</taxon>
        <taxon>Ephydroidea</taxon>
        <taxon>Drosophilidae</taxon>
        <taxon>Drosophila</taxon>
        <taxon>Sophophora</taxon>
    </lineage>
</organism>
<dbReference type="SUPFAM" id="SSF50494">
    <property type="entry name" value="Trypsin-like serine proteases"/>
    <property type="match status" value="1"/>
</dbReference>
<feature type="domain" description="Peptidase S1" evidence="9">
    <location>
        <begin position="23"/>
        <end position="220"/>
    </location>
</feature>
<dbReference type="PANTHER" id="PTHR24276:SF91">
    <property type="entry name" value="AT26814P-RELATED"/>
    <property type="match status" value="1"/>
</dbReference>
<evidence type="ECO:0000256" key="7">
    <source>
        <dbReference type="ARBA" id="ARBA00036320"/>
    </source>
</evidence>
<dbReference type="PROSITE" id="PS50240">
    <property type="entry name" value="TRYPSIN_DOM"/>
    <property type="match status" value="1"/>
</dbReference>
<dbReference type="Proteomes" id="UP001059596">
    <property type="component" value="Unassembled WGS sequence"/>
</dbReference>
<comment type="subcellular location">
    <subcellularLocation>
        <location evidence="1">Secreted</location>
        <location evidence="1">Extracellular space</location>
    </subcellularLocation>
</comment>
<comment type="catalytic activity">
    <reaction evidence="7">
        <text>Preferential cleavage: Arg-|-Xaa, Lys-|-Xaa.</text>
        <dbReference type="EC" id="3.4.21.4"/>
    </reaction>
</comment>
<dbReference type="GO" id="GO:0005576">
    <property type="term" value="C:extracellular region"/>
    <property type="evidence" value="ECO:0007669"/>
    <property type="project" value="UniProtKB-SubCell"/>
</dbReference>
<dbReference type="PANTHER" id="PTHR24276">
    <property type="entry name" value="POLYSERASE-RELATED"/>
    <property type="match status" value="1"/>
</dbReference>
<proteinExistence type="predicted"/>
<dbReference type="InterPro" id="IPR009003">
    <property type="entry name" value="Peptidase_S1_PA"/>
</dbReference>
<dbReference type="EMBL" id="JAMKOV010000079">
    <property type="protein sequence ID" value="KAI8034176.1"/>
    <property type="molecule type" value="Genomic_DNA"/>
</dbReference>
<reference evidence="10" key="1">
    <citation type="journal article" date="2023" name="Genome Biol. Evol.">
        <title>Long-read-based Genome Assembly of Drosophila gunungcola Reveals Fewer Chemosensory Genes in Flower-breeding Species.</title>
        <authorList>
            <person name="Negi A."/>
            <person name="Liao B.Y."/>
            <person name="Yeh S.D."/>
        </authorList>
    </citation>
    <scope>NUCLEOTIDE SEQUENCE</scope>
    <source>
        <strain evidence="10">Sukarami</strain>
    </source>
</reference>
<evidence type="ECO:0000256" key="8">
    <source>
        <dbReference type="ARBA" id="ARBA00038868"/>
    </source>
</evidence>
<evidence type="ECO:0000256" key="1">
    <source>
        <dbReference type="ARBA" id="ARBA00004239"/>
    </source>
</evidence>
<evidence type="ECO:0000256" key="6">
    <source>
        <dbReference type="ARBA" id="ARBA00023157"/>
    </source>
</evidence>
<keyword evidence="5" id="KW-0720">Serine protease</keyword>
<keyword evidence="4" id="KW-0378">Hydrolase</keyword>
<keyword evidence="3" id="KW-0732">Signal</keyword>
<evidence type="ECO:0000259" key="9">
    <source>
        <dbReference type="PROSITE" id="PS50240"/>
    </source>
</evidence>
<accession>A0A9Q0BJH6</accession>
<comment type="caution">
    <text evidence="10">The sequence shown here is derived from an EMBL/GenBank/DDBJ whole genome shotgun (WGS) entry which is preliminary data.</text>
</comment>
<evidence type="ECO:0000256" key="3">
    <source>
        <dbReference type="ARBA" id="ARBA00022729"/>
    </source>
</evidence>
<dbReference type="GO" id="GO:0004252">
    <property type="term" value="F:serine-type endopeptidase activity"/>
    <property type="evidence" value="ECO:0007669"/>
    <property type="project" value="UniProtKB-EC"/>
</dbReference>
<name>A0A9Q0BJH6_9MUSC</name>
<dbReference type="InterPro" id="IPR043504">
    <property type="entry name" value="Peptidase_S1_PA_chymotrypsin"/>
</dbReference>
<gene>
    <name evidence="10" type="ORF">M5D96_013027</name>
</gene>
<dbReference type="InterPro" id="IPR050430">
    <property type="entry name" value="Peptidase_S1"/>
</dbReference>
<evidence type="ECO:0000313" key="10">
    <source>
        <dbReference type="EMBL" id="KAI8034176.1"/>
    </source>
</evidence>
<keyword evidence="6" id="KW-1015">Disulfide bond</keyword>
<keyword evidence="11" id="KW-1185">Reference proteome</keyword>
<sequence length="220" mass="23484">MWAVFFMAVQANNKNDTQIEPWIVGGTNAKDGQFPHQISLRLRGEHNCGGVIVSFTHVITAAHWLKDGDAVSDVKYLLKFTLQPILRRDPAELFTIKAGSLLLSGGGVVVPVATVTVHPNYSRQGPDLAVLRLQSALTFDPNTAAIQQASEDPPDGVTVYISGWGQTSQNGPISDSLLFVQDSGGPATYKGKVVGLASLLCGGCGRAAPDGNERIFKLRT</sequence>
<evidence type="ECO:0000256" key="2">
    <source>
        <dbReference type="ARBA" id="ARBA00022670"/>
    </source>
</evidence>
<evidence type="ECO:0000256" key="4">
    <source>
        <dbReference type="ARBA" id="ARBA00022801"/>
    </source>
</evidence>
<dbReference type="GO" id="GO:0006508">
    <property type="term" value="P:proteolysis"/>
    <property type="evidence" value="ECO:0007669"/>
    <property type="project" value="UniProtKB-KW"/>
</dbReference>
<dbReference type="Pfam" id="PF00089">
    <property type="entry name" value="Trypsin"/>
    <property type="match status" value="1"/>
</dbReference>
<dbReference type="SMART" id="SM00020">
    <property type="entry name" value="Tryp_SPc"/>
    <property type="match status" value="1"/>
</dbReference>
<protein>
    <recommendedName>
        <fullName evidence="8">trypsin</fullName>
        <ecNumber evidence="8">3.4.21.4</ecNumber>
    </recommendedName>
</protein>
<dbReference type="InterPro" id="IPR001254">
    <property type="entry name" value="Trypsin_dom"/>
</dbReference>
<keyword evidence="2" id="KW-0645">Protease</keyword>
<dbReference type="EC" id="3.4.21.4" evidence="8"/>
<dbReference type="AlphaFoldDB" id="A0A9Q0BJH6"/>
<evidence type="ECO:0000313" key="11">
    <source>
        <dbReference type="Proteomes" id="UP001059596"/>
    </source>
</evidence>
<dbReference type="Gene3D" id="2.40.10.10">
    <property type="entry name" value="Trypsin-like serine proteases"/>
    <property type="match status" value="1"/>
</dbReference>